<feature type="transmembrane region" description="Helical" evidence="1">
    <location>
        <begin position="51"/>
        <end position="69"/>
    </location>
</feature>
<comment type="caution">
    <text evidence="2">The sequence shown here is derived from an EMBL/GenBank/DDBJ whole genome shotgun (WGS) entry which is preliminary data.</text>
</comment>
<feature type="transmembrane region" description="Helical" evidence="1">
    <location>
        <begin position="89"/>
        <end position="107"/>
    </location>
</feature>
<evidence type="ECO:0000313" key="2">
    <source>
        <dbReference type="EMBL" id="GAG69480.1"/>
    </source>
</evidence>
<feature type="transmembrane region" description="Helical" evidence="1">
    <location>
        <begin position="21"/>
        <end position="39"/>
    </location>
</feature>
<protein>
    <submittedName>
        <fullName evidence="2">Uncharacterized protein</fullName>
    </submittedName>
</protein>
<proteinExistence type="predicted"/>
<reference evidence="2" key="1">
    <citation type="journal article" date="2014" name="Front. Microbiol.">
        <title>High frequency of phylogenetically diverse reductive dehalogenase-homologous genes in deep subseafloor sedimentary metagenomes.</title>
        <authorList>
            <person name="Kawai M."/>
            <person name="Futagami T."/>
            <person name="Toyoda A."/>
            <person name="Takaki Y."/>
            <person name="Nishi S."/>
            <person name="Hori S."/>
            <person name="Arai W."/>
            <person name="Tsubouchi T."/>
            <person name="Morono Y."/>
            <person name="Uchiyama I."/>
            <person name="Ito T."/>
            <person name="Fujiyama A."/>
            <person name="Inagaki F."/>
            <person name="Takami H."/>
        </authorList>
    </citation>
    <scope>NUCLEOTIDE SEQUENCE</scope>
    <source>
        <strain evidence="2">Expedition CK06-06</strain>
    </source>
</reference>
<keyword evidence="1" id="KW-0812">Transmembrane</keyword>
<dbReference type="AlphaFoldDB" id="X0ZIN7"/>
<sequence>MKYIKSFIEKNNENLKLFLKINSTIFPIITIIYLLLLIINQFWNKIFQEYLNINTIFILLLISGALFLIPITKEEKKVSQIRKLERKDIFIFLIMGLICSVLVWVKIKDFGTISYIISGIVGLITLFLSILIFYD</sequence>
<keyword evidence="1" id="KW-1133">Transmembrane helix</keyword>
<feature type="transmembrane region" description="Helical" evidence="1">
    <location>
        <begin position="113"/>
        <end position="134"/>
    </location>
</feature>
<organism evidence="2">
    <name type="scientific">marine sediment metagenome</name>
    <dbReference type="NCBI Taxonomy" id="412755"/>
    <lineage>
        <taxon>unclassified sequences</taxon>
        <taxon>metagenomes</taxon>
        <taxon>ecological metagenomes</taxon>
    </lineage>
</organism>
<evidence type="ECO:0000256" key="1">
    <source>
        <dbReference type="SAM" id="Phobius"/>
    </source>
</evidence>
<name>X0ZIN7_9ZZZZ</name>
<accession>X0ZIN7</accession>
<dbReference type="EMBL" id="BART01000276">
    <property type="protein sequence ID" value="GAG69480.1"/>
    <property type="molecule type" value="Genomic_DNA"/>
</dbReference>
<keyword evidence="1" id="KW-0472">Membrane</keyword>
<gene>
    <name evidence="2" type="ORF">S01H4_01503</name>
</gene>